<accession>A0A8H5BT25</accession>
<organism evidence="2 3">
    <name type="scientific">Psilocybe cf. subviscida</name>
    <dbReference type="NCBI Taxonomy" id="2480587"/>
    <lineage>
        <taxon>Eukaryota</taxon>
        <taxon>Fungi</taxon>
        <taxon>Dikarya</taxon>
        <taxon>Basidiomycota</taxon>
        <taxon>Agaricomycotina</taxon>
        <taxon>Agaricomycetes</taxon>
        <taxon>Agaricomycetidae</taxon>
        <taxon>Agaricales</taxon>
        <taxon>Agaricineae</taxon>
        <taxon>Strophariaceae</taxon>
        <taxon>Psilocybe</taxon>
    </lineage>
</organism>
<dbReference type="PANTHER" id="PTHR48125">
    <property type="entry name" value="LP07818P1"/>
    <property type="match status" value="1"/>
</dbReference>
<dbReference type="OrthoDB" id="5531344at2759"/>
<gene>
    <name evidence="2" type="ORF">D9619_011662</name>
</gene>
<dbReference type="AlphaFoldDB" id="A0A8H5BT25"/>
<sequence>MTNGPPSSAAGSSKTPVTSLPSSAPPANGSGSAAYSVPFASWPPSQPGLAQVSSSPQNLNSQIRSYYRDTTYGGQEPTQGRIYQTPYATKQPPTPAAISTIQNVPTRSISIPPPPEPETYKHWDNAIKKFLVCANLMQTLDGLENDMLVLNFEWEQTVIPKALKELQADLQHILDRVEGKQKVEDIDIDIESTAIEDTEPLDERKLEYAILVTGKPLRSQSSINHSISQFLAKTRARNDASNRAEFLYTLAEKKRKLQEALGPEAAAEIEVSSCARVDAKPIDRDKQMKYDIAKNGDGPLTRTVKSNAAPPMAPSSLSCADHPSAPTQTSLPAASSSISVNDALQPTKKRKYGEVEDPEYSLEYASAKRKGKGREYGNEDPEVVEADREQRALAAATAEKHPGLDERLKNIEAHLALRYVPTPPRTLLARLKYLEDHIVRLEKEYPPWAALHFNQPDRGWPAPPRTTPIIVPPQLRLAPPELAQVQRPAAPAVPSVASMDTATAPPTEASFVASGSNVVMPPAPPPISIPKSRRATSSLQQAILDRLEVQKAMNELKNGRDT</sequence>
<feature type="compositionally biased region" description="Polar residues" evidence="1">
    <location>
        <begin position="325"/>
        <end position="344"/>
    </location>
</feature>
<reference evidence="2 3" key="1">
    <citation type="journal article" date="2020" name="ISME J.">
        <title>Uncovering the hidden diversity of litter-decomposition mechanisms in mushroom-forming fungi.</title>
        <authorList>
            <person name="Floudas D."/>
            <person name="Bentzer J."/>
            <person name="Ahren D."/>
            <person name="Johansson T."/>
            <person name="Persson P."/>
            <person name="Tunlid A."/>
        </authorList>
    </citation>
    <scope>NUCLEOTIDE SEQUENCE [LARGE SCALE GENOMIC DNA]</scope>
    <source>
        <strain evidence="2 3">CBS 101986</strain>
    </source>
</reference>
<comment type="caution">
    <text evidence="2">The sequence shown here is derived from an EMBL/GenBank/DDBJ whole genome shotgun (WGS) entry which is preliminary data.</text>
</comment>
<dbReference type="EMBL" id="JAACJJ010000003">
    <property type="protein sequence ID" value="KAF5328788.1"/>
    <property type="molecule type" value="Genomic_DNA"/>
</dbReference>
<dbReference type="PANTHER" id="PTHR48125:SF10">
    <property type="entry name" value="OS12G0136300 PROTEIN"/>
    <property type="match status" value="1"/>
</dbReference>
<name>A0A8H5BT25_9AGAR</name>
<feature type="compositionally biased region" description="Low complexity" evidence="1">
    <location>
        <begin position="21"/>
        <end position="34"/>
    </location>
</feature>
<protein>
    <submittedName>
        <fullName evidence="2">Uncharacterized protein</fullName>
    </submittedName>
</protein>
<evidence type="ECO:0000313" key="2">
    <source>
        <dbReference type="EMBL" id="KAF5328788.1"/>
    </source>
</evidence>
<keyword evidence="3" id="KW-1185">Reference proteome</keyword>
<dbReference type="Proteomes" id="UP000567179">
    <property type="component" value="Unassembled WGS sequence"/>
</dbReference>
<feature type="compositionally biased region" description="Polar residues" evidence="1">
    <location>
        <begin position="51"/>
        <end position="64"/>
    </location>
</feature>
<feature type="region of interest" description="Disordered" evidence="1">
    <location>
        <begin position="292"/>
        <end position="356"/>
    </location>
</feature>
<feature type="compositionally biased region" description="Polar residues" evidence="1">
    <location>
        <begin position="1"/>
        <end position="20"/>
    </location>
</feature>
<proteinExistence type="predicted"/>
<evidence type="ECO:0000256" key="1">
    <source>
        <dbReference type="SAM" id="MobiDB-lite"/>
    </source>
</evidence>
<evidence type="ECO:0000313" key="3">
    <source>
        <dbReference type="Proteomes" id="UP000567179"/>
    </source>
</evidence>
<feature type="region of interest" description="Disordered" evidence="1">
    <location>
        <begin position="1"/>
        <end position="64"/>
    </location>
</feature>